<keyword evidence="2" id="KW-0812">Transmembrane</keyword>
<evidence type="ECO:0000256" key="2">
    <source>
        <dbReference type="SAM" id="Phobius"/>
    </source>
</evidence>
<dbReference type="Proteomes" id="UP000836841">
    <property type="component" value="Chromosome 3"/>
</dbReference>
<gene>
    <name evidence="3" type="ORF">TAV2_LOCUS10158</name>
</gene>
<reference evidence="3 4" key="1">
    <citation type="submission" date="2022-03" db="EMBL/GenBank/DDBJ databases">
        <authorList>
            <person name="Nunn A."/>
            <person name="Chopra R."/>
            <person name="Nunn A."/>
            <person name="Contreras Garrido A."/>
        </authorList>
    </citation>
    <scope>NUCLEOTIDE SEQUENCE [LARGE SCALE GENOMIC DNA]</scope>
</reference>
<name>A0AAU9S084_THLAR</name>
<evidence type="ECO:0000256" key="1">
    <source>
        <dbReference type="SAM" id="MobiDB-lite"/>
    </source>
</evidence>
<evidence type="ECO:0000313" key="3">
    <source>
        <dbReference type="EMBL" id="CAH2053600.1"/>
    </source>
</evidence>
<feature type="region of interest" description="Disordered" evidence="1">
    <location>
        <begin position="1"/>
        <end position="22"/>
    </location>
</feature>
<evidence type="ECO:0000313" key="4">
    <source>
        <dbReference type="Proteomes" id="UP000836841"/>
    </source>
</evidence>
<protein>
    <submittedName>
        <fullName evidence="3">Uncharacterized protein</fullName>
    </submittedName>
</protein>
<feature type="compositionally biased region" description="Polar residues" evidence="1">
    <location>
        <begin position="7"/>
        <end position="22"/>
    </location>
</feature>
<keyword evidence="2" id="KW-0472">Membrane</keyword>
<organism evidence="3 4">
    <name type="scientific">Thlaspi arvense</name>
    <name type="common">Field penny-cress</name>
    <dbReference type="NCBI Taxonomy" id="13288"/>
    <lineage>
        <taxon>Eukaryota</taxon>
        <taxon>Viridiplantae</taxon>
        <taxon>Streptophyta</taxon>
        <taxon>Embryophyta</taxon>
        <taxon>Tracheophyta</taxon>
        <taxon>Spermatophyta</taxon>
        <taxon>Magnoliopsida</taxon>
        <taxon>eudicotyledons</taxon>
        <taxon>Gunneridae</taxon>
        <taxon>Pentapetalae</taxon>
        <taxon>rosids</taxon>
        <taxon>malvids</taxon>
        <taxon>Brassicales</taxon>
        <taxon>Brassicaceae</taxon>
        <taxon>Thlaspideae</taxon>
        <taxon>Thlaspi</taxon>
    </lineage>
</organism>
<keyword evidence="2" id="KW-1133">Transmembrane helix</keyword>
<accession>A0AAU9S084</accession>
<dbReference type="PANTHER" id="PTHR33564:SF13">
    <property type="entry name" value="(RAPE) HYPOTHETICAL PROTEIN"/>
    <property type="match status" value="1"/>
</dbReference>
<sequence length="181" mass="20101">MCDYKSDQVSAKTHTHVSPHNQSPISSAQILFSVKETSRLMSCMLGCSNGTVAIATAMVFSSTALFLAMARQFHGNQTSKVQDQTPVTPGPILRSCLSSEETKKQRKKKNKKVRFAENVKDTKGNGKEYRMRELSWRTVPEPVTNPGKTGSNCGISTIPANRMALYNGILRDRDHRTQCSY</sequence>
<feature type="transmembrane region" description="Helical" evidence="2">
    <location>
        <begin position="50"/>
        <end position="70"/>
    </location>
</feature>
<dbReference type="PANTHER" id="PTHR33564">
    <property type="entry name" value="TRANSMEMBRANE PROTEIN"/>
    <property type="match status" value="1"/>
</dbReference>
<proteinExistence type="predicted"/>
<dbReference type="EMBL" id="OU466859">
    <property type="protein sequence ID" value="CAH2053600.1"/>
    <property type="molecule type" value="Genomic_DNA"/>
</dbReference>
<keyword evidence="4" id="KW-1185">Reference proteome</keyword>
<dbReference type="AlphaFoldDB" id="A0AAU9S084"/>